<dbReference type="GO" id="GO:0022857">
    <property type="term" value="F:transmembrane transporter activity"/>
    <property type="evidence" value="ECO:0007669"/>
    <property type="project" value="InterPro"/>
</dbReference>
<evidence type="ECO:0000313" key="10">
    <source>
        <dbReference type="Proteomes" id="UP000285120"/>
    </source>
</evidence>
<feature type="transmembrane region" description="Helical" evidence="7">
    <location>
        <begin position="264"/>
        <end position="284"/>
    </location>
</feature>
<dbReference type="RefSeq" id="WP_120194249.1">
    <property type="nucleotide sequence ID" value="NZ_RAPK01000011.1"/>
</dbReference>
<feature type="transmembrane region" description="Helical" evidence="7">
    <location>
        <begin position="157"/>
        <end position="177"/>
    </location>
</feature>
<sequence length="384" mass="41411">MWKIVFPGIAMIGIVYAFARFSFGLFLPDISESLALSESQAGIVGSAAYAAYTAALCSAYIFIHTFTARRVVLFAGATAFLGMIGIAFSTAFYILMISVFAAGLGSGWASPAFSQVISQSLTSSQQNKGNTWINTGTSFGLMVTGPIVLLFTDQWRWSYLLFAVITMIVWWWNAAVLEKDKKKISTVGQKTAWPEMLKKGRFLIAASLGVGFSSSIYWTFSRSYVAVIHEFTMNQSIIFWIVMGAAGIIGGTAGGIIQKAGLSFAYRGGVFVTAASIICLTIPIQPAVYLSAVLFGISYIFMTGLFIVWATRVFPDLPSLGVSLSFLALGIGQALGSGAGGMIIEEASYPFAFITFSLLGMFFIVCRVEERKTGTKGLNEGRFV</sequence>
<dbReference type="InterPro" id="IPR020846">
    <property type="entry name" value="MFS_dom"/>
</dbReference>
<feature type="transmembrane region" description="Helical" evidence="7">
    <location>
        <begin position="202"/>
        <end position="225"/>
    </location>
</feature>
<keyword evidence="5 7" id="KW-1133">Transmembrane helix</keyword>
<feature type="transmembrane region" description="Helical" evidence="7">
    <location>
        <begin position="237"/>
        <end position="257"/>
    </location>
</feature>
<dbReference type="GO" id="GO:0005886">
    <property type="term" value="C:plasma membrane"/>
    <property type="evidence" value="ECO:0007669"/>
    <property type="project" value="UniProtKB-SubCell"/>
</dbReference>
<proteinExistence type="predicted"/>
<gene>
    <name evidence="9" type="ORF">ATL39_3116</name>
</gene>
<evidence type="ECO:0000256" key="7">
    <source>
        <dbReference type="SAM" id="Phobius"/>
    </source>
</evidence>
<keyword evidence="4 7" id="KW-0812">Transmembrane</keyword>
<reference evidence="9 10" key="1">
    <citation type="submission" date="2018-09" db="EMBL/GenBank/DDBJ databases">
        <title>Genomic Encyclopedia of Archaeal and Bacterial Type Strains, Phase II (KMG-II): from individual species to whole genera.</title>
        <authorList>
            <person name="Goeker M."/>
        </authorList>
    </citation>
    <scope>NUCLEOTIDE SEQUENCE [LARGE SCALE GENOMIC DNA]</scope>
    <source>
        <strain evidence="9 10">DSM 17008</strain>
    </source>
</reference>
<feature type="transmembrane region" description="Helical" evidence="7">
    <location>
        <begin position="43"/>
        <end position="63"/>
    </location>
</feature>
<evidence type="ECO:0000259" key="8">
    <source>
        <dbReference type="PROSITE" id="PS50850"/>
    </source>
</evidence>
<keyword evidence="6 7" id="KW-0472">Membrane</keyword>
<dbReference type="PROSITE" id="PS50850">
    <property type="entry name" value="MFS"/>
    <property type="match status" value="1"/>
</dbReference>
<comment type="caution">
    <text evidence="9">The sequence shown here is derived from an EMBL/GenBank/DDBJ whole genome shotgun (WGS) entry which is preliminary data.</text>
</comment>
<dbReference type="EMBL" id="RAPK01000011">
    <property type="protein sequence ID" value="RKD69690.1"/>
    <property type="molecule type" value="Genomic_DNA"/>
</dbReference>
<feature type="domain" description="Major facilitator superfamily (MFS) profile" evidence="8">
    <location>
        <begin position="5"/>
        <end position="372"/>
    </location>
</feature>
<accession>A0A419UX48</accession>
<keyword evidence="2" id="KW-0813">Transport</keyword>
<feature type="transmembrane region" description="Helical" evidence="7">
    <location>
        <begin position="317"/>
        <end position="335"/>
    </location>
</feature>
<dbReference type="InterPro" id="IPR050189">
    <property type="entry name" value="MFS_Efflux_Transporters"/>
</dbReference>
<feature type="transmembrane region" description="Helical" evidence="7">
    <location>
        <begin position="70"/>
        <end position="86"/>
    </location>
</feature>
<keyword evidence="3" id="KW-1003">Cell membrane</keyword>
<dbReference type="OrthoDB" id="2957247at2"/>
<evidence type="ECO:0000256" key="1">
    <source>
        <dbReference type="ARBA" id="ARBA00004651"/>
    </source>
</evidence>
<evidence type="ECO:0000256" key="2">
    <source>
        <dbReference type="ARBA" id="ARBA00022448"/>
    </source>
</evidence>
<feature type="transmembrane region" description="Helical" evidence="7">
    <location>
        <begin position="92"/>
        <end position="110"/>
    </location>
</feature>
<dbReference type="PANTHER" id="PTHR43124">
    <property type="entry name" value="PURINE EFFLUX PUMP PBUE"/>
    <property type="match status" value="1"/>
</dbReference>
<dbReference type="SUPFAM" id="SSF103473">
    <property type="entry name" value="MFS general substrate transporter"/>
    <property type="match status" value="1"/>
</dbReference>
<name>A0A419UX48_9BACL</name>
<dbReference type="AlphaFoldDB" id="A0A419UX48"/>
<organism evidence="9 10">
    <name type="scientific">Sinobaca qinghaiensis</name>
    <dbReference type="NCBI Taxonomy" id="342944"/>
    <lineage>
        <taxon>Bacteria</taxon>
        <taxon>Bacillati</taxon>
        <taxon>Bacillota</taxon>
        <taxon>Bacilli</taxon>
        <taxon>Bacillales</taxon>
        <taxon>Sporolactobacillaceae</taxon>
        <taxon>Sinobaca</taxon>
    </lineage>
</organism>
<feature type="transmembrane region" description="Helical" evidence="7">
    <location>
        <begin position="290"/>
        <end position="310"/>
    </location>
</feature>
<evidence type="ECO:0000313" key="9">
    <source>
        <dbReference type="EMBL" id="RKD69690.1"/>
    </source>
</evidence>
<comment type="subcellular location">
    <subcellularLocation>
        <location evidence="1">Cell membrane</location>
        <topology evidence="1">Multi-pass membrane protein</topology>
    </subcellularLocation>
</comment>
<dbReference type="Proteomes" id="UP000285120">
    <property type="component" value="Unassembled WGS sequence"/>
</dbReference>
<keyword evidence="10" id="KW-1185">Reference proteome</keyword>
<evidence type="ECO:0000256" key="3">
    <source>
        <dbReference type="ARBA" id="ARBA00022475"/>
    </source>
</evidence>
<dbReference type="InterPro" id="IPR011701">
    <property type="entry name" value="MFS"/>
</dbReference>
<dbReference type="Pfam" id="PF07690">
    <property type="entry name" value="MFS_1"/>
    <property type="match status" value="1"/>
</dbReference>
<dbReference type="InterPro" id="IPR036259">
    <property type="entry name" value="MFS_trans_sf"/>
</dbReference>
<dbReference type="Gene3D" id="1.20.1250.20">
    <property type="entry name" value="MFS general substrate transporter like domains"/>
    <property type="match status" value="1"/>
</dbReference>
<protein>
    <submittedName>
        <fullName evidence="9">Putative MFS family arabinose efflux permease</fullName>
    </submittedName>
</protein>
<evidence type="ECO:0000256" key="6">
    <source>
        <dbReference type="ARBA" id="ARBA00023136"/>
    </source>
</evidence>
<dbReference type="PANTHER" id="PTHR43124:SF3">
    <property type="entry name" value="CHLORAMPHENICOL EFFLUX PUMP RV0191"/>
    <property type="match status" value="1"/>
</dbReference>
<feature type="transmembrane region" description="Helical" evidence="7">
    <location>
        <begin position="131"/>
        <end position="151"/>
    </location>
</feature>
<feature type="transmembrane region" description="Helical" evidence="7">
    <location>
        <begin position="347"/>
        <end position="366"/>
    </location>
</feature>
<evidence type="ECO:0000256" key="4">
    <source>
        <dbReference type="ARBA" id="ARBA00022692"/>
    </source>
</evidence>
<evidence type="ECO:0000256" key="5">
    <source>
        <dbReference type="ARBA" id="ARBA00022989"/>
    </source>
</evidence>